<dbReference type="RefSeq" id="XP_030838067.1">
    <property type="nucleotide sequence ID" value="XM_030982207.1"/>
</dbReference>
<sequence>MANKAVLGALGVMVFVLVGVGIGLSIYYGVDWDDGELGAVPFRDIPGIERFDCYPEAGGSQQTCEDRACVWSETDVEGAPWCYYHPNGDYGYAMISEPTTTKLGWKVRLGRKNKPQRYGMAADTIEIEVEMQTDERLHFKISDPLTSRFEVPLEVPTPEEQAPNPLYDVSYTRNPFSLQIIRISTNTAIFNTSLGGLTFEDQFLQIATYLPSSNLYGFGEHNHRRFRLDLNWKTWGIFTRDVAPVDAWNLYGHHPFYMCIEDGGNAHGVFLMNSNAMDIVLQPTPALTYRTIGGVLDFYVFTGPTPENVIQQYGEVIGRPVMVPYWSLGFQLSRWNYGSLERVKEVWSSMIEAGIPYDVQYGDIDYMDEKKDFTYDQVAYDGLPEFVDEVHAHGQKYIIILDHCIKEEEGYHAYDSGLDPNVFVLDPQGIDPIVGRVWPNESVYPDFTNPAAQGWWTTLCSDFHDVISYDALWIDMNEPSNFIRGSTAEGECPDNRWNYPPYLPNLLMEEEKIFTKTICMDSQHHTGKHYDLHSLYGHAMSEMSFVTLETLFPEKRSLVLTRSSFAGTGKYAQHWLGDNQSFWEQIWWSIVGMFEFNMFGFPYIGADICGFWYNTTEEMCWRWMQIGAFYPYSRNHNGDGMIPQHPTAFSTEMADMSRDILLHRYRMLPYLYTLFYHAHKDSSTVVRPLLNEFTSDPLTYDIDRQFLWGPAFMISPVLEEQTFIVEAYFPDARWYDYYDGTEMTEQRGKLAQLEAPMEHLNLHVRGGYVLPIQQPSNTTVYSRLNPLGLIVALDDDHGAFGDLFWDDGESRDSYENGEYSLIEFSVSEGILTMTVRVDGYTDPNSLYFADISIYGADNYVEGTDVIITTTGGESPIDGVVFDDATNVLTLSGLELDMMSEFTIKWV</sequence>
<reference evidence="14" key="1">
    <citation type="submission" date="2015-02" db="EMBL/GenBank/DDBJ databases">
        <title>Genome sequencing for Strongylocentrotus purpuratus.</title>
        <authorList>
            <person name="Murali S."/>
            <person name="Liu Y."/>
            <person name="Vee V."/>
            <person name="English A."/>
            <person name="Wang M."/>
            <person name="Skinner E."/>
            <person name="Han Y."/>
            <person name="Muzny D.M."/>
            <person name="Worley K.C."/>
            <person name="Gibbs R.A."/>
        </authorList>
    </citation>
    <scope>NUCLEOTIDE SEQUENCE</scope>
</reference>
<dbReference type="PROSITE" id="PS51448">
    <property type="entry name" value="P_TREFOIL_2"/>
    <property type="match status" value="1"/>
</dbReference>
<dbReference type="Pfam" id="PF13802">
    <property type="entry name" value="Gal_mutarotas_2"/>
    <property type="match status" value="1"/>
</dbReference>
<evidence type="ECO:0000256" key="11">
    <source>
        <dbReference type="SAM" id="Phobius"/>
    </source>
</evidence>
<keyword evidence="6" id="KW-0325">Glycoprotein</keyword>
<dbReference type="SMART" id="SM00018">
    <property type="entry name" value="PD"/>
    <property type="match status" value="1"/>
</dbReference>
<evidence type="ECO:0000256" key="6">
    <source>
        <dbReference type="ARBA" id="ARBA00023180"/>
    </source>
</evidence>
<keyword evidence="11" id="KW-1133">Transmembrane helix</keyword>
<evidence type="ECO:0000256" key="7">
    <source>
        <dbReference type="ARBA" id="ARBA00023295"/>
    </source>
</evidence>
<evidence type="ECO:0000256" key="8">
    <source>
        <dbReference type="ARBA" id="ARBA00041343"/>
    </source>
</evidence>
<proteinExistence type="inferred from homology"/>
<dbReference type="SUPFAM" id="SSF57492">
    <property type="entry name" value="Trefoil"/>
    <property type="match status" value="1"/>
</dbReference>
<dbReference type="Gene3D" id="4.10.110.10">
    <property type="entry name" value="Spasmolytic Protein, domain 1"/>
    <property type="match status" value="1"/>
</dbReference>
<dbReference type="InterPro" id="IPR013780">
    <property type="entry name" value="Glyco_hydro_b"/>
</dbReference>
<dbReference type="GO" id="GO:0016020">
    <property type="term" value="C:membrane"/>
    <property type="evidence" value="ECO:0007669"/>
    <property type="project" value="UniProtKB-SubCell"/>
</dbReference>
<dbReference type="GeneID" id="588081"/>
<dbReference type="InterPro" id="IPR048395">
    <property type="entry name" value="Glyco_hydro_31_C"/>
</dbReference>
<dbReference type="GO" id="GO:0005975">
    <property type="term" value="P:carbohydrate metabolic process"/>
    <property type="evidence" value="ECO:0007669"/>
    <property type="project" value="InterPro"/>
</dbReference>
<dbReference type="InterPro" id="IPR011013">
    <property type="entry name" value="Gal_mutarotase_sf_dom"/>
</dbReference>
<keyword evidence="5" id="KW-1015">Disulfide bond</keyword>
<dbReference type="CDD" id="cd06602">
    <property type="entry name" value="GH31_MGAM_SI_GAA"/>
    <property type="match status" value="1"/>
</dbReference>
<dbReference type="Pfam" id="PF00088">
    <property type="entry name" value="Trefoil"/>
    <property type="match status" value="1"/>
</dbReference>
<dbReference type="FunFam" id="2.60.40.1180:FF:000001">
    <property type="entry name" value="Maltase-glucoamylase, intestinal"/>
    <property type="match status" value="1"/>
</dbReference>
<dbReference type="InterPro" id="IPR000519">
    <property type="entry name" value="P_trefoil_dom"/>
</dbReference>
<comment type="caution">
    <text evidence="9">Lacks conserved residue(s) required for the propagation of feature annotation.</text>
</comment>
<dbReference type="OrthoDB" id="1334205at2759"/>
<dbReference type="SUPFAM" id="SSF74650">
    <property type="entry name" value="Galactose mutarotase-like"/>
    <property type="match status" value="1"/>
</dbReference>
<dbReference type="FunFam" id="2.60.40.1760:FF:000001">
    <property type="entry name" value="Maltase-glucoamylase, intestinal"/>
    <property type="match status" value="1"/>
</dbReference>
<dbReference type="InterPro" id="IPR000322">
    <property type="entry name" value="Glyco_hydro_31_TIM"/>
</dbReference>
<evidence type="ECO:0000256" key="5">
    <source>
        <dbReference type="ARBA" id="ARBA00023157"/>
    </source>
</evidence>
<evidence type="ECO:0000313" key="14">
    <source>
        <dbReference type="Proteomes" id="UP000007110"/>
    </source>
</evidence>
<keyword evidence="3 10" id="KW-0378">Hydrolase</keyword>
<dbReference type="Proteomes" id="UP000007110">
    <property type="component" value="Unassembled WGS sequence"/>
</dbReference>
<evidence type="ECO:0000313" key="13">
    <source>
        <dbReference type="EnsemblMetazoa" id="XP_030838067"/>
    </source>
</evidence>
<keyword evidence="4 11" id="KW-0472">Membrane</keyword>
<evidence type="ECO:0000256" key="1">
    <source>
        <dbReference type="ARBA" id="ARBA00004370"/>
    </source>
</evidence>
<comment type="subcellular location">
    <subcellularLocation>
        <location evidence="1">Membrane</location>
    </subcellularLocation>
</comment>
<dbReference type="Gene3D" id="3.20.20.80">
    <property type="entry name" value="Glycosidases"/>
    <property type="match status" value="1"/>
</dbReference>
<dbReference type="PANTHER" id="PTHR22762:SF133">
    <property type="entry name" value="P-TYPE DOMAIN-CONTAINING PROTEIN"/>
    <property type="match status" value="1"/>
</dbReference>
<dbReference type="InterPro" id="IPR033403">
    <property type="entry name" value="DUF5110"/>
</dbReference>
<reference evidence="13" key="2">
    <citation type="submission" date="2021-01" db="UniProtKB">
        <authorList>
            <consortium name="EnsemblMetazoa"/>
        </authorList>
    </citation>
    <scope>IDENTIFICATION</scope>
</reference>
<dbReference type="InterPro" id="IPR025887">
    <property type="entry name" value="Glyco_hydro_31_N_dom"/>
</dbReference>
<dbReference type="CDD" id="cd14752">
    <property type="entry name" value="GH31_N"/>
    <property type="match status" value="1"/>
</dbReference>
<keyword evidence="14" id="KW-1185">Reference proteome</keyword>
<dbReference type="Gene3D" id="2.60.40.1180">
    <property type="entry name" value="Golgi alpha-mannosidase II"/>
    <property type="match status" value="2"/>
</dbReference>
<name>A0A7M7NN31_STRPU</name>
<evidence type="ECO:0000256" key="9">
    <source>
        <dbReference type="PROSITE-ProRule" id="PRU00779"/>
    </source>
</evidence>
<evidence type="ECO:0000259" key="12">
    <source>
        <dbReference type="PROSITE" id="PS51448"/>
    </source>
</evidence>
<evidence type="ECO:0000256" key="10">
    <source>
        <dbReference type="RuleBase" id="RU361185"/>
    </source>
</evidence>
<dbReference type="GO" id="GO:0030246">
    <property type="term" value="F:carbohydrate binding"/>
    <property type="evidence" value="ECO:0007669"/>
    <property type="project" value="InterPro"/>
</dbReference>
<dbReference type="SUPFAM" id="SSF51445">
    <property type="entry name" value="(Trans)glycosidases"/>
    <property type="match status" value="1"/>
</dbReference>
<dbReference type="EnsemblMetazoa" id="XM_030982207">
    <property type="protein sequence ID" value="XP_030838067"/>
    <property type="gene ID" value="LOC588081"/>
</dbReference>
<dbReference type="Gene3D" id="2.60.40.1760">
    <property type="entry name" value="glycosyl hydrolase (family 31)"/>
    <property type="match status" value="1"/>
</dbReference>
<dbReference type="PANTHER" id="PTHR22762">
    <property type="entry name" value="ALPHA-GLUCOSIDASE"/>
    <property type="match status" value="1"/>
</dbReference>
<feature type="domain" description="P-type" evidence="12">
    <location>
        <begin position="38"/>
        <end position="86"/>
    </location>
</feature>
<dbReference type="OMA" id="HNEIHAN"/>
<dbReference type="InterPro" id="IPR017853">
    <property type="entry name" value="GH"/>
</dbReference>
<dbReference type="AlphaFoldDB" id="A0A7M7NN31"/>
<evidence type="ECO:0000256" key="4">
    <source>
        <dbReference type="ARBA" id="ARBA00023136"/>
    </source>
</evidence>
<dbReference type="FunFam" id="3.20.20.80:FF:000016">
    <property type="entry name" value="Maltase-glucoamylase, intestinal"/>
    <property type="match status" value="1"/>
</dbReference>
<feature type="transmembrane region" description="Helical" evidence="11">
    <location>
        <begin position="7"/>
        <end position="30"/>
    </location>
</feature>
<evidence type="ECO:0000256" key="3">
    <source>
        <dbReference type="ARBA" id="ARBA00022801"/>
    </source>
</evidence>
<dbReference type="CDD" id="cd00111">
    <property type="entry name" value="Trefoil"/>
    <property type="match status" value="1"/>
</dbReference>
<evidence type="ECO:0000256" key="2">
    <source>
        <dbReference type="ARBA" id="ARBA00007806"/>
    </source>
</evidence>
<keyword evidence="7 10" id="KW-0326">Glycosidase</keyword>
<dbReference type="Pfam" id="PF01055">
    <property type="entry name" value="Glyco_hydro_31_2nd"/>
    <property type="match status" value="1"/>
</dbReference>
<organism evidence="13 14">
    <name type="scientific">Strongylocentrotus purpuratus</name>
    <name type="common">Purple sea urchin</name>
    <dbReference type="NCBI Taxonomy" id="7668"/>
    <lineage>
        <taxon>Eukaryota</taxon>
        <taxon>Metazoa</taxon>
        <taxon>Echinodermata</taxon>
        <taxon>Eleutherozoa</taxon>
        <taxon>Echinozoa</taxon>
        <taxon>Echinoidea</taxon>
        <taxon>Euechinoidea</taxon>
        <taxon>Echinacea</taxon>
        <taxon>Camarodonta</taxon>
        <taxon>Echinidea</taxon>
        <taxon>Strongylocentrotidae</taxon>
        <taxon>Strongylocentrotus</taxon>
    </lineage>
</organism>
<dbReference type="KEGG" id="spu:588081"/>
<dbReference type="InterPro" id="IPR044913">
    <property type="entry name" value="P_trefoil_dom_sf"/>
</dbReference>
<dbReference type="Pfam" id="PF17137">
    <property type="entry name" value="DUF5110"/>
    <property type="match status" value="1"/>
</dbReference>
<comment type="similarity">
    <text evidence="2 10">Belongs to the glycosyl hydrolase 31 family.</text>
</comment>
<keyword evidence="11" id="KW-0812">Transmembrane</keyword>
<dbReference type="SUPFAM" id="SSF51011">
    <property type="entry name" value="Glycosyl hydrolase domain"/>
    <property type="match status" value="1"/>
</dbReference>
<dbReference type="GO" id="GO:0004558">
    <property type="term" value="F:alpha-1,4-glucosidase activity"/>
    <property type="evidence" value="ECO:0000318"/>
    <property type="project" value="GO_Central"/>
</dbReference>
<protein>
    <recommendedName>
        <fullName evidence="8">Maltase</fullName>
    </recommendedName>
</protein>
<dbReference type="Pfam" id="PF21365">
    <property type="entry name" value="Glyco_hydro_31_3rd"/>
    <property type="match status" value="1"/>
</dbReference>
<accession>A0A7M7NN31</accession>
<dbReference type="InParanoid" id="A0A7M7NN31"/>